<evidence type="ECO:0000256" key="1">
    <source>
        <dbReference type="PROSITE-ProRule" id="PRU01360"/>
    </source>
</evidence>
<reference evidence="2 3" key="1">
    <citation type="submission" date="2019-03" db="EMBL/GenBank/DDBJ databases">
        <title>Genomic Encyclopedia of Archaeal and Bacterial Type Strains, Phase II (KMG-II): from individual species to whole genera.</title>
        <authorList>
            <person name="Goeker M."/>
        </authorList>
    </citation>
    <scope>NUCLEOTIDE SEQUENCE [LARGE SCALE GENOMIC DNA]</scope>
    <source>
        <strain evidence="2 3">DSM 25233</strain>
    </source>
</reference>
<keyword evidence="1" id="KW-0812">Transmembrane</keyword>
<dbReference type="OrthoDB" id="1522859at2"/>
<dbReference type="InterPro" id="IPR039426">
    <property type="entry name" value="TonB-dep_rcpt-like"/>
</dbReference>
<proteinExistence type="inferred from homology"/>
<organism evidence="2 3">
    <name type="scientific">Maribacter spongiicola</name>
    <dbReference type="NCBI Taxonomy" id="1206753"/>
    <lineage>
        <taxon>Bacteria</taxon>
        <taxon>Pseudomonadati</taxon>
        <taxon>Bacteroidota</taxon>
        <taxon>Flavobacteriia</taxon>
        <taxon>Flavobacteriales</taxon>
        <taxon>Flavobacteriaceae</taxon>
        <taxon>Maribacter</taxon>
    </lineage>
</organism>
<comment type="caution">
    <text evidence="2">The sequence shown here is derived from an EMBL/GenBank/DDBJ whole genome shotgun (WGS) entry which is preliminary data.</text>
</comment>
<dbReference type="Gene3D" id="2.170.130.10">
    <property type="entry name" value="TonB-dependent receptor, plug domain"/>
    <property type="match status" value="1"/>
</dbReference>
<protein>
    <recommendedName>
        <fullName evidence="4">TonB-dependent SusC/RagA subfamily outer membrane receptor</fullName>
    </recommendedName>
</protein>
<keyword evidence="1" id="KW-1134">Transmembrane beta strand</keyword>
<name>A0A4R7K8X4_9FLAO</name>
<gene>
    <name evidence="2" type="ORF">CLV90_1477</name>
</gene>
<sequence length="242" mass="27025">MMTVLTSQKINSLKYFIVPLVLLSLLSFKNNAISLLNSPVIITQVKQTIEITINKNTTEVELITIKTRLAKEKFDFLYTTVRNNNSEIKDLSIEITGGNKTIGEVRSRYKSASDNDTIDPINIQIDITTNTISIKNANGNQKITTSSSTENEKNKKILISTSTTGDYDIKISEEEENGFKFSNNEETKEPLFFIDGIKSDSKTVHNLNESTIATMNVLKGDSAMKKYGKEAKNGVIEIITKK</sequence>
<dbReference type="Proteomes" id="UP000294749">
    <property type="component" value="Unassembled WGS sequence"/>
</dbReference>
<dbReference type="EMBL" id="SOAY01000010">
    <property type="protein sequence ID" value="TDT47401.1"/>
    <property type="molecule type" value="Genomic_DNA"/>
</dbReference>
<keyword evidence="3" id="KW-1185">Reference proteome</keyword>
<evidence type="ECO:0008006" key="4">
    <source>
        <dbReference type="Google" id="ProtNLM"/>
    </source>
</evidence>
<comment type="similarity">
    <text evidence="1">Belongs to the TonB-dependent receptor family.</text>
</comment>
<comment type="subcellular location">
    <subcellularLocation>
        <location evidence="1">Cell outer membrane</location>
        <topology evidence="1">Multi-pass membrane protein</topology>
    </subcellularLocation>
</comment>
<evidence type="ECO:0000313" key="2">
    <source>
        <dbReference type="EMBL" id="TDT47401.1"/>
    </source>
</evidence>
<keyword evidence="1" id="KW-0998">Cell outer membrane</keyword>
<keyword evidence="1" id="KW-0813">Transport</keyword>
<accession>A0A4R7K8X4</accession>
<keyword evidence="1" id="KW-0472">Membrane</keyword>
<dbReference type="RefSeq" id="WP_133686785.1">
    <property type="nucleotide sequence ID" value="NZ_SOAY01000010.1"/>
</dbReference>
<evidence type="ECO:0000313" key="3">
    <source>
        <dbReference type="Proteomes" id="UP000294749"/>
    </source>
</evidence>
<dbReference type="InterPro" id="IPR037066">
    <property type="entry name" value="Plug_dom_sf"/>
</dbReference>
<dbReference type="PROSITE" id="PS52016">
    <property type="entry name" value="TONB_DEPENDENT_REC_3"/>
    <property type="match status" value="1"/>
</dbReference>
<dbReference type="GO" id="GO:0009279">
    <property type="term" value="C:cell outer membrane"/>
    <property type="evidence" value="ECO:0007669"/>
    <property type="project" value="UniProtKB-SubCell"/>
</dbReference>
<dbReference type="AlphaFoldDB" id="A0A4R7K8X4"/>